<comment type="caution">
    <text evidence="2">The sequence shown here is derived from an EMBL/GenBank/DDBJ whole genome shotgun (WGS) entry which is preliminary data.</text>
</comment>
<gene>
    <name evidence="2" type="ORF">EVAR_96507_1</name>
</gene>
<dbReference type="AlphaFoldDB" id="A0A4C1WE94"/>
<reference evidence="2 3" key="1">
    <citation type="journal article" date="2019" name="Commun. Biol.">
        <title>The bagworm genome reveals a unique fibroin gene that provides high tensile strength.</title>
        <authorList>
            <person name="Kono N."/>
            <person name="Nakamura H."/>
            <person name="Ohtoshi R."/>
            <person name="Tomita M."/>
            <person name="Numata K."/>
            <person name="Arakawa K."/>
        </authorList>
    </citation>
    <scope>NUCLEOTIDE SEQUENCE [LARGE SCALE GENOMIC DNA]</scope>
</reference>
<protein>
    <submittedName>
        <fullName evidence="2">Uncharacterized protein</fullName>
    </submittedName>
</protein>
<organism evidence="2 3">
    <name type="scientific">Eumeta variegata</name>
    <name type="common">Bagworm moth</name>
    <name type="synonym">Eumeta japonica</name>
    <dbReference type="NCBI Taxonomy" id="151549"/>
    <lineage>
        <taxon>Eukaryota</taxon>
        <taxon>Metazoa</taxon>
        <taxon>Ecdysozoa</taxon>
        <taxon>Arthropoda</taxon>
        <taxon>Hexapoda</taxon>
        <taxon>Insecta</taxon>
        <taxon>Pterygota</taxon>
        <taxon>Neoptera</taxon>
        <taxon>Endopterygota</taxon>
        <taxon>Lepidoptera</taxon>
        <taxon>Glossata</taxon>
        <taxon>Ditrysia</taxon>
        <taxon>Tineoidea</taxon>
        <taxon>Psychidae</taxon>
        <taxon>Oiketicinae</taxon>
        <taxon>Eumeta</taxon>
    </lineage>
</organism>
<name>A0A4C1WE94_EUMVA</name>
<feature type="region of interest" description="Disordered" evidence="1">
    <location>
        <begin position="128"/>
        <end position="159"/>
    </location>
</feature>
<evidence type="ECO:0000313" key="3">
    <source>
        <dbReference type="Proteomes" id="UP000299102"/>
    </source>
</evidence>
<keyword evidence="3" id="KW-1185">Reference proteome</keyword>
<evidence type="ECO:0000313" key="2">
    <source>
        <dbReference type="EMBL" id="GBP49200.1"/>
    </source>
</evidence>
<evidence type="ECO:0000256" key="1">
    <source>
        <dbReference type="SAM" id="MobiDB-lite"/>
    </source>
</evidence>
<feature type="compositionally biased region" description="Basic and acidic residues" evidence="1">
    <location>
        <begin position="128"/>
        <end position="138"/>
    </location>
</feature>
<dbReference type="Proteomes" id="UP000299102">
    <property type="component" value="Unassembled WGS sequence"/>
</dbReference>
<sequence length="159" mass="17688">VSIVVQSFTTEIPTRMLCIIVDCRLGAVVQGSAVLQWCRLNTACSCILILFLIISGSGDQLGGSNLDQLNRSGPLERGSFTTLPWSQSFPSQPEIHRRCQWIHHHLPRPSRPALGVVVKWWVAAPSEPEKLDDPEKLRRSLTSRSGPDLKIYPRPEAVP</sequence>
<dbReference type="EMBL" id="BGZK01000540">
    <property type="protein sequence ID" value="GBP49200.1"/>
    <property type="molecule type" value="Genomic_DNA"/>
</dbReference>
<feature type="non-terminal residue" evidence="2">
    <location>
        <position position="1"/>
    </location>
</feature>
<proteinExistence type="predicted"/>
<accession>A0A4C1WE94</accession>